<evidence type="ECO:0000256" key="1">
    <source>
        <dbReference type="ARBA" id="ARBA00004651"/>
    </source>
</evidence>
<evidence type="ECO:0000259" key="8">
    <source>
        <dbReference type="SMART" id="SM00014"/>
    </source>
</evidence>
<feature type="domain" description="Phosphatidic acid phosphatase type 2/haloperoxidase" evidence="8">
    <location>
        <begin position="56"/>
        <end position="165"/>
    </location>
</feature>
<reference evidence="9 10" key="1">
    <citation type="submission" date="2016-11" db="EMBL/GenBank/DDBJ databases">
        <authorList>
            <person name="Jaros S."/>
            <person name="Januszkiewicz K."/>
            <person name="Wedrychowicz H."/>
        </authorList>
    </citation>
    <scope>NUCLEOTIDE SEQUENCE [LARGE SCALE GENOMIC DNA]</scope>
    <source>
        <strain evidence="9 10">DSM 19557</strain>
    </source>
</reference>
<evidence type="ECO:0000256" key="5">
    <source>
        <dbReference type="ARBA" id="ARBA00022989"/>
    </source>
</evidence>
<feature type="transmembrane region" description="Helical" evidence="7">
    <location>
        <begin position="31"/>
        <end position="52"/>
    </location>
</feature>
<keyword evidence="5 7" id="KW-1133">Transmembrane helix</keyword>
<accession>A0A1M6R410</accession>
<dbReference type="Proteomes" id="UP000189810">
    <property type="component" value="Chromosome I"/>
</dbReference>
<dbReference type="PANTHER" id="PTHR14969">
    <property type="entry name" value="SPHINGOSINE-1-PHOSPHATE PHOSPHOHYDROLASE"/>
    <property type="match status" value="1"/>
</dbReference>
<comment type="subcellular location">
    <subcellularLocation>
        <location evidence="1">Cell membrane</location>
        <topology evidence="1">Multi-pass membrane protein</topology>
    </subcellularLocation>
</comment>
<evidence type="ECO:0000313" key="10">
    <source>
        <dbReference type="Proteomes" id="UP000189810"/>
    </source>
</evidence>
<evidence type="ECO:0000256" key="3">
    <source>
        <dbReference type="ARBA" id="ARBA00022692"/>
    </source>
</evidence>
<dbReference type="Gene3D" id="1.20.144.10">
    <property type="entry name" value="Phosphatidic acid phosphatase type 2/haloperoxidase"/>
    <property type="match status" value="1"/>
</dbReference>
<dbReference type="InterPro" id="IPR036938">
    <property type="entry name" value="PAP2/HPO_sf"/>
</dbReference>
<evidence type="ECO:0000256" key="4">
    <source>
        <dbReference type="ARBA" id="ARBA00022801"/>
    </source>
</evidence>
<dbReference type="GO" id="GO:0016787">
    <property type="term" value="F:hydrolase activity"/>
    <property type="evidence" value="ECO:0007669"/>
    <property type="project" value="UniProtKB-KW"/>
</dbReference>
<proteinExistence type="predicted"/>
<keyword evidence="2" id="KW-1003">Cell membrane</keyword>
<evidence type="ECO:0000256" key="6">
    <source>
        <dbReference type="ARBA" id="ARBA00023136"/>
    </source>
</evidence>
<dbReference type="RefSeq" id="WP_231967147.1">
    <property type="nucleotide sequence ID" value="NZ_LT670846.1"/>
</dbReference>
<sequence length="179" mass="20577">MVNLETNTVNVWLFYLINHTRHPLLDGFFSWFYIFGKGWVLIPAFMAVLVFYRECTKTFLLSAAIMELLVGTLKYILDQKRPLSLLNDVYTLSERLYHHSFPSGDTATAFLVLAFFYGRVNRYIRLLLLAYALLIAYGRVYSGVHFPIDVFVGALIGIFSYLLSRKLILRSSSANLLSL</sequence>
<feature type="transmembrane region" description="Helical" evidence="7">
    <location>
        <begin position="97"/>
        <end position="116"/>
    </location>
</feature>
<dbReference type="AlphaFoldDB" id="A0A1M6R410"/>
<feature type="transmembrane region" description="Helical" evidence="7">
    <location>
        <begin position="146"/>
        <end position="163"/>
    </location>
</feature>
<dbReference type="PANTHER" id="PTHR14969:SF62">
    <property type="entry name" value="DECAPRENYLPHOSPHORYL-5-PHOSPHORIBOSE PHOSPHATASE RV3807C-RELATED"/>
    <property type="match status" value="1"/>
</dbReference>
<protein>
    <submittedName>
        <fullName evidence="9">PAP2 superfamily protein</fullName>
    </submittedName>
</protein>
<keyword evidence="3 7" id="KW-0812">Transmembrane</keyword>
<dbReference type="GO" id="GO:0005886">
    <property type="term" value="C:plasma membrane"/>
    <property type="evidence" value="ECO:0007669"/>
    <property type="project" value="UniProtKB-SubCell"/>
</dbReference>
<keyword evidence="6 7" id="KW-0472">Membrane</keyword>
<dbReference type="STRING" id="381751.SAMN05444391_0505"/>
<dbReference type="Pfam" id="PF01569">
    <property type="entry name" value="PAP2"/>
    <property type="match status" value="1"/>
</dbReference>
<evidence type="ECO:0000313" key="9">
    <source>
        <dbReference type="EMBL" id="SHK27156.1"/>
    </source>
</evidence>
<keyword evidence="10" id="KW-1185">Reference proteome</keyword>
<organism evidence="9 10">
    <name type="scientific">Thermocrinis minervae</name>
    <dbReference type="NCBI Taxonomy" id="381751"/>
    <lineage>
        <taxon>Bacteria</taxon>
        <taxon>Pseudomonadati</taxon>
        <taxon>Aquificota</taxon>
        <taxon>Aquificia</taxon>
        <taxon>Aquificales</taxon>
        <taxon>Aquificaceae</taxon>
        <taxon>Thermocrinis</taxon>
    </lineage>
</organism>
<dbReference type="InterPro" id="IPR000326">
    <property type="entry name" value="PAP2/HPO"/>
</dbReference>
<keyword evidence="4" id="KW-0378">Hydrolase</keyword>
<dbReference type="SUPFAM" id="SSF48317">
    <property type="entry name" value="Acid phosphatase/Vanadium-dependent haloperoxidase"/>
    <property type="match status" value="1"/>
</dbReference>
<gene>
    <name evidence="9" type="ORF">SAMN05444391_0505</name>
</gene>
<evidence type="ECO:0000256" key="7">
    <source>
        <dbReference type="SAM" id="Phobius"/>
    </source>
</evidence>
<name>A0A1M6R410_9AQUI</name>
<dbReference type="EMBL" id="LT670846">
    <property type="protein sequence ID" value="SHK27156.1"/>
    <property type="molecule type" value="Genomic_DNA"/>
</dbReference>
<feature type="transmembrane region" description="Helical" evidence="7">
    <location>
        <begin position="123"/>
        <end position="140"/>
    </location>
</feature>
<evidence type="ECO:0000256" key="2">
    <source>
        <dbReference type="ARBA" id="ARBA00022475"/>
    </source>
</evidence>
<feature type="transmembrane region" description="Helical" evidence="7">
    <location>
        <begin position="59"/>
        <end position="77"/>
    </location>
</feature>
<dbReference type="SMART" id="SM00014">
    <property type="entry name" value="acidPPc"/>
    <property type="match status" value="1"/>
</dbReference>